<evidence type="ECO:0000313" key="7">
    <source>
        <dbReference type="EMBL" id="CEA03111.1"/>
    </source>
</evidence>
<dbReference type="InterPro" id="IPR033870">
    <property type="entry name" value="FatB"/>
</dbReference>
<dbReference type="Pfam" id="PF01497">
    <property type="entry name" value="Peripla_BP_2"/>
    <property type="match status" value="1"/>
</dbReference>
<dbReference type="PANTHER" id="PTHR30532:SF28">
    <property type="entry name" value="PETROBACTIN-BINDING PROTEIN YCLQ"/>
    <property type="match status" value="1"/>
</dbReference>
<feature type="signal peptide" evidence="5">
    <location>
        <begin position="1"/>
        <end position="19"/>
    </location>
</feature>
<dbReference type="InterPro" id="IPR002491">
    <property type="entry name" value="ABC_transptr_periplasmic_BD"/>
</dbReference>
<evidence type="ECO:0000256" key="4">
    <source>
        <dbReference type="ARBA" id="ARBA00022729"/>
    </source>
</evidence>
<comment type="similarity">
    <text evidence="2">Belongs to the bacterial solute-binding protein 8 family.</text>
</comment>
<protein>
    <submittedName>
        <fullName evidence="7">Putative ABC transporter solute-binding protein YclQ</fullName>
    </submittedName>
</protein>
<dbReference type="GO" id="GO:0030288">
    <property type="term" value="C:outer membrane-bounded periplasmic space"/>
    <property type="evidence" value="ECO:0007669"/>
    <property type="project" value="TreeGrafter"/>
</dbReference>
<dbReference type="EMBL" id="LN483075">
    <property type="protein sequence ID" value="CEA03111.1"/>
    <property type="molecule type" value="Genomic_DNA"/>
</dbReference>
<evidence type="ECO:0000259" key="6">
    <source>
        <dbReference type="PROSITE" id="PS50983"/>
    </source>
</evidence>
<reference evidence="7" key="1">
    <citation type="submission" date="2014-07" db="EMBL/GenBank/DDBJ databases">
        <authorList>
            <person name="Urmite Genomes Urmite Genomes"/>
        </authorList>
    </citation>
    <scope>NUCLEOTIDE SEQUENCE</scope>
    <source>
        <strain evidence="7">13S34_air</strain>
    </source>
</reference>
<feature type="chain" id="PRO_5038922746" evidence="5">
    <location>
        <begin position="20"/>
        <end position="330"/>
    </location>
</feature>
<accession>A0A078MEE7</accession>
<dbReference type="PROSITE" id="PS50983">
    <property type="entry name" value="FE_B12_PBP"/>
    <property type="match status" value="1"/>
</dbReference>
<name>A0A078MEE7_9BACL</name>
<gene>
    <name evidence="7" type="primary">yclQ</name>
    <name evidence="7" type="ORF">BN1050_01440</name>
</gene>
<evidence type="ECO:0000256" key="2">
    <source>
        <dbReference type="ARBA" id="ARBA00008814"/>
    </source>
</evidence>
<keyword evidence="4 5" id="KW-0732">Signal</keyword>
<feature type="domain" description="Fe/B12 periplasmic-binding" evidence="6">
    <location>
        <begin position="73"/>
        <end position="330"/>
    </location>
</feature>
<evidence type="ECO:0000256" key="5">
    <source>
        <dbReference type="SAM" id="SignalP"/>
    </source>
</evidence>
<dbReference type="HOGENOM" id="CLU_038034_3_1_9"/>
<dbReference type="PATRIC" id="fig|1461583.4.peg.1396"/>
<organism evidence="7">
    <name type="scientific">Metalysinibacillus saudimassiliensis</name>
    <dbReference type="NCBI Taxonomy" id="1461583"/>
    <lineage>
        <taxon>Bacteria</taxon>
        <taxon>Bacillati</taxon>
        <taxon>Bacillota</taxon>
        <taxon>Bacilli</taxon>
        <taxon>Bacillales</taxon>
        <taxon>Caryophanaceae</taxon>
        <taxon>Metalysinibacillus</taxon>
    </lineage>
</organism>
<dbReference type="Gene3D" id="3.40.50.1980">
    <property type="entry name" value="Nitrogenase molybdenum iron protein domain"/>
    <property type="match status" value="2"/>
</dbReference>
<evidence type="ECO:0000256" key="1">
    <source>
        <dbReference type="ARBA" id="ARBA00004196"/>
    </source>
</evidence>
<comment type="subcellular location">
    <subcellularLocation>
        <location evidence="1">Cell envelope</location>
    </subcellularLocation>
</comment>
<keyword evidence="3" id="KW-0813">Transport</keyword>
<dbReference type="InterPro" id="IPR051313">
    <property type="entry name" value="Bact_iron-sidero_bind"/>
</dbReference>
<dbReference type="PROSITE" id="PS51257">
    <property type="entry name" value="PROKAR_LIPOPROTEIN"/>
    <property type="match status" value="1"/>
</dbReference>
<proteinExistence type="inferred from homology"/>
<dbReference type="AlphaFoldDB" id="A0A078MEE7"/>
<sequence length="330" mass="35934">MKNWKILTLLMAMMVLVLAACGNKEDKAKEDTSKDADKSAEETAKEEDAGIYPLTIAQPDGFKEVTLDKMPEKVAVFDYGFLDTLDTLGVEVTAVSKKVLPSYLNKYADDKYEDLGALKEPDFEKIATMKPDVIFISGRQGDAYEELSKIAPTVYIGLDNTDYVKSFKANSELAGKIFGNEDIVTEKLAEFDAAVAALQEKAKATDKKALVTLGSAGELFAYGPGGRFGVVHDVYGVPAVDENIKVEGHGDSVSFEYILDKNPDILFVIDRDAAIGEESKTAEAIENKIVSKTTAAQNEDIYYLDPTVWYLSGGGLVSELEKVKAIDAAF</sequence>
<dbReference type="GO" id="GO:1901678">
    <property type="term" value="P:iron coordination entity transport"/>
    <property type="evidence" value="ECO:0007669"/>
    <property type="project" value="UniProtKB-ARBA"/>
</dbReference>
<dbReference type="PANTHER" id="PTHR30532">
    <property type="entry name" value="IRON III DICITRATE-BINDING PERIPLASMIC PROTEIN"/>
    <property type="match status" value="1"/>
</dbReference>
<evidence type="ECO:0000256" key="3">
    <source>
        <dbReference type="ARBA" id="ARBA00022448"/>
    </source>
</evidence>
<dbReference type="SUPFAM" id="SSF53807">
    <property type="entry name" value="Helical backbone' metal receptor"/>
    <property type="match status" value="1"/>
</dbReference>
<dbReference type="CDD" id="cd01140">
    <property type="entry name" value="FatB"/>
    <property type="match status" value="1"/>
</dbReference>